<accession>Q2LTI5</accession>
<protein>
    <submittedName>
        <fullName evidence="1">Hypothetical cytosolic protein</fullName>
    </submittedName>
</protein>
<dbReference type="EMBL" id="CP000252">
    <property type="protein sequence ID" value="ABC77393.1"/>
    <property type="molecule type" value="Genomic_DNA"/>
</dbReference>
<dbReference type="OrthoDB" id="5293840at2"/>
<keyword evidence="2" id="KW-1185">Reference proteome</keyword>
<dbReference type="HOGENOM" id="CLU_1539262_0_0_7"/>
<dbReference type="AlphaFoldDB" id="Q2LTI5"/>
<dbReference type="InParanoid" id="Q2LTI5"/>
<dbReference type="STRING" id="56780.SYN_01963"/>
<dbReference type="Proteomes" id="UP000001933">
    <property type="component" value="Chromosome"/>
</dbReference>
<organism evidence="1 2">
    <name type="scientific">Syntrophus aciditrophicus (strain SB)</name>
    <dbReference type="NCBI Taxonomy" id="56780"/>
    <lineage>
        <taxon>Bacteria</taxon>
        <taxon>Pseudomonadati</taxon>
        <taxon>Thermodesulfobacteriota</taxon>
        <taxon>Syntrophia</taxon>
        <taxon>Syntrophales</taxon>
        <taxon>Syntrophaceae</taxon>
        <taxon>Syntrophus</taxon>
    </lineage>
</organism>
<evidence type="ECO:0000313" key="2">
    <source>
        <dbReference type="Proteomes" id="UP000001933"/>
    </source>
</evidence>
<dbReference type="RefSeq" id="WP_011417415.1">
    <property type="nucleotide sequence ID" value="NC_007759.1"/>
</dbReference>
<reference evidence="1 2" key="1">
    <citation type="journal article" date="2007" name="Proc. Natl. Acad. Sci. U.S.A.">
        <title>The genome of Syntrophus aciditrophicus: life at the thermodynamic limit of microbial growth.</title>
        <authorList>
            <person name="McInerney M.J."/>
            <person name="Rohlin L."/>
            <person name="Mouttaki H."/>
            <person name="Kim U."/>
            <person name="Krupp R.S."/>
            <person name="Rios-Hernandez L."/>
            <person name="Sieber J."/>
            <person name="Struchtemeyer C.G."/>
            <person name="Bhattacharyya A."/>
            <person name="Campbell J.W."/>
            <person name="Gunsalus R.P."/>
        </authorList>
    </citation>
    <scope>NUCLEOTIDE SEQUENCE [LARGE SCALE GENOMIC DNA]</scope>
    <source>
        <strain evidence="1 2">SB</strain>
    </source>
</reference>
<sequence length="174" mass="19735">MKSEKALFPRKFQASQGEETLRTALFARVQKIREKGELVVPVLTVTSALASALNAAERRGHLRIGLDAAEEILARERHGLQKMEKEQGLFVGKRISRLILTANDGTERFYRSVEWLARDHSPRLLVCRLDIPASELGRILFGQERNIKLLLIDHKDTVSLVLQTLIPEGKEEEE</sequence>
<evidence type="ECO:0000313" key="1">
    <source>
        <dbReference type="EMBL" id="ABC77393.1"/>
    </source>
</evidence>
<gene>
    <name evidence="1" type="ORF">SYN_01963</name>
</gene>
<name>Q2LTI5_SYNAS</name>
<proteinExistence type="predicted"/>
<dbReference type="KEGG" id="sat:SYN_01963"/>